<accession>A0A7D9HVF4</accession>
<dbReference type="PANTHER" id="PTHR19143:SF424">
    <property type="entry name" value="FIBRINOGEN C-TERMINAL DOMAIN-CONTAINING PROTEIN"/>
    <property type="match status" value="1"/>
</dbReference>
<dbReference type="OrthoDB" id="159395at2759"/>
<name>A0A7D9HVF4_PARCT</name>
<dbReference type="EMBL" id="CACRXK020001748">
    <property type="protein sequence ID" value="CAB3990903.1"/>
    <property type="molecule type" value="Genomic_DNA"/>
</dbReference>
<evidence type="ECO:0000313" key="1">
    <source>
        <dbReference type="EMBL" id="CAB3990903.1"/>
    </source>
</evidence>
<feature type="non-terminal residue" evidence="1">
    <location>
        <position position="1"/>
    </location>
</feature>
<dbReference type="GO" id="GO:0005615">
    <property type="term" value="C:extracellular space"/>
    <property type="evidence" value="ECO:0007669"/>
    <property type="project" value="TreeGrafter"/>
</dbReference>
<organism evidence="1 2">
    <name type="scientific">Paramuricea clavata</name>
    <name type="common">Red gorgonian</name>
    <name type="synonym">Violescent sea-whip</name>
    <dbReference type="NCBI Taxonomy" id="317549"/>
    <lineage>
        <taxon>Eukaryota</taxon>
        <taxon>Metazoa</taxon>
        <taxon>Cnidaria</taxon>
        <taxon>Anthozoa</taxon>
        <taxon>Octocorallia</taxon>
        <taxon>Malacalcyonacea</taxon>
        <taxon>Plexauridae</taxon>
        <taxon>Paramuricea</taxon>
    </lineage>
</organism>
<keyword evidence="2" id="KW-1185">Reference proteome</keyword>
<dbReference type="InterPro" id="IPR002181">
    <property type="entry name" value="Fibrinogen_a/b/g_C_dom"/>
</dbReference>
<dbReference type="SMART" id="SM00186">
    <property type="entry name" value="FBG"/>
    <property type="match status" value="2"/>
</dbReference>
<evidence type="ECO:0000313" key="2">
    <source>
        <dbReference type="Proteomes" id="UP001152795"/>
    </source>
</evidence>
<dbReference type="InterPro" id="IPR036056">
    <property type="entry name" value="Fibrinogen-like_C"/>
</dbReference>
<dbReference type="Proteomes" id="UP001152795">
    <property type="component" value="Unassembled WGS sequence"/>
</dbReference>
<reference evidence="1" key="1">
    <citation type="submission" date="2020-04" db="EMBL/GenBank/DDBJ databases">
        <authorList>
            <person name="Alioto T."/>
            <person name="Alioto T."/>
            <person name="Gomez Garrido J."/>
        </authorList>
    </citation>
    <scope>NUCLEOTIDE SEQUENCE</scope>
    <source>
        <strain evidence="1">A484AB</strain>
    </source>
</reference>
<dbReference type="Pfam" id="PF00147">
    <property type="entry name" value="Fibrinogen_C"/>
    <property type="match status" value="2"/>
</dbReference>
<dbReference type="PROSITE" id="PS00514">
    <property type="entry name" value="FIBRINOGEN_C_1"/>
    <property type="match status" value="2"/>
</dbReference>
<dbReference type="InterPro" id="IPR020837">
    <property type="entry name" value="Fibrinogen_CS"/>
</dbReference>
<comment type="caution">
    <text evidence="1">The sequence shown here is derived from an EMBL/GenBank/DDBJ whole genome shotgun (WGS) entry which is preliminary data.</text>
</comment>
<dbReference type="InterPro" id="IPR014716">
    <property type="entry name" value="Fibrinogen_a/b/g_C_1"/>
</dbReference>
<dbReference type="PROSITE" id="PS51406">
    <property type="entry name" value="FIBRINOGEN_C_2"/>
    <property type="match status" value="3"/>
</dbReference>
<dbReference type="InterPro" id="IPR050373">
    <property type="entry name" value="Fibrinogen_C-term_domain"/>
</dbReference>
<sequence length="1415" mass="159910">MHASQFVVCIVWISLGHMWSSTSAELKKVSLRGYDPGKCNIGNHGKLVMVKNREDNDKLLVCAEENKVYLWKATDGSNSTGEFFNPAYDCSDALDKLSEAKDGYYWIKLSGNVPKKAYCDMSTDGGAWALIGRKTDAVTWTVPSNNKTVEPFGKPHWSSSLGDAPIVDFRVQVATQEDFSATRAHWSFRLKNKRLLKNLLMLNEGGCGRLSPGIGDISYVKDLQTEEIVTTKFRCSQFSSHHSKSDGYGWDMLNSCLNSPCSPGFAFRTRYPVQMDFSGAFSYSASGNTTSGITHESTSFVGCENHKCCGCFAPVGGKKNYCGTECRAKNGGTIEKNVYTWFWVRSSLPKRVWNKCMEYKVTVAQGKVVWYKLFNGNAVPVMGRCDQNEALLNDGIVVVPDSVAAQNVPPVPGLLEYRKDTEKLYVRSNKTWNVLGEEKKLLGKALKQTKPGLEQVEKKQAPQWTNNASDNSLIVACRFFGESCASLYKSGERKDGVYTINPDGLGYFQVRCDMQTDGGGWTVFQRRQDASVNFYRGWQDYKNGFGDLNGNFWLGLDKIHRLTKSGQTLLRVDLTDWTSDTAYAKYGSFSVASESDSYKLSLGSFSDAQPTVFWSPVSREILYLRDNDQWNDNNSCAVALQGAWWYNSCHDSNLNGLYLKKSQEHILPYSQITVHACWELTGCCEPATIIYKIKILTRKIYGTTIKSELRSMTIMPNRSGTLESNWTGDRFSEIFRLFFIIRHSIYFTVSSCCVKYWIRCPEKCNSKRQQLSPAGLCKNVVFHRHTRCKTLKEYLNIHALNKISEAKDGYYWIKLSGNVPKKAYCDMKTDGGGNTRRFQCNESSLQKYDDNSYYHSKSDGFGWDMLNNSFSYTMGRCDQNEALLNDGIVVVPDSATAQKVPPVPGLLEYRKDTKKLYVRSNETWNEIGEQKKVTNQHKTDFEQVKKSLAELKSQLGSVNKTLNVMKQNVWGGSCSSLYKSGERKDGVYTINPDGLGSFQVRCDMQTDGGGWTVFQRRQDASVDFYRGWQDYKNGFGDLNGNFWLGLDRINCLTKSEQNVLRVDLMDWTSDTAYAKYGSFSVAPESDGYKLNLGSFSATRRDNDRHSGRNCAEYYKAAWWYHRCHSSNLNGAVASSPHHGKCPAWDSESLVNGPIKFFKKKITEVSFFIIIQRIVWSREHRVGTLYTTATLYQFTRIFTMASAELEVIESLSIQTTDGSNPTGEYFNPAYDCSDALKKISGAKDGFYWIKLSGNIPKKAYSHLVMLQSSIFEFKWQYKKISVQQKLIANYDHDALIIPSQMVMVGCLNRAFSYMMGRCDQNEILLNDGIVVVPDSAAAKKVPPVPGLLEYRKDTKELYFVIKHPADLPSLEDLKTKRYEIGVTNFNEICDVEASNHAINPSTTSVIYRTRRVTIKL</sequence>
<dbReference type="NCBIfam" id="NF040941">
    <property type="entry name" value="GGGWT_bact"/>
    <property type="match status" value="4"/>
</dbReference>
<dbReference type="CDD" id="cd00087">
    <property type="entry name" value="FReD"/>
    <property type="match status" value="2"/>
</dbReference>
<dbReference type="Gene3D" id="3.90.215.10">
    <property type="entry name" value="Gamma Fibrinogen, chain A, domain 1"/>
    <property type="match status" value="4"/>
</dbReference>
<gene>
    <name evidence="1" type="ORF">PACLA_8A081549</name>
</gene>
<dbReference type="Gene3D" id="4.10.530.10">
    <property type="entry name" value="Gamma-fibrinogen Carboxyl Terminal Fragment, domain 2"/>
    <property type="match status" value="1"/>
</dbReference>
<dbReference type="PANTHER" id="PTHR19143">
    <property type="entry name" value="FIBRINOGEN/TENASCIN/ANGIOPOEITIN"/>
    <property type="match status" value="1"/>
</dbReference>
<dbReference type="SUPFAM" id="SSF56496">
    <property type="entry name" value="Fibrinogen C-terminal domain-like"/>
    <property type="match status" value="4"/>
</dbReference>
<proteinExistence type="predicted"/>
<protein>
    <submittedName>
        <fullName evidence="1">Uncharacterized protein</fullName>
    </submittedName>
</protein>